<reference evidence="1" key="1">
    <citation type="submission" date="2020-05" db="EMBL/GenBank/DDBJ databases">
        <title>Mycena genomes resolve the evolution of fungal bioluminescence.</title>
        <authorList>
            <person name="Tsai I.J."/>
        </authorList>
    </citation>
    <scope>NUCLEOTIDE SEQUENCE</scope>
    <source>
        <strain evidence="1">171206Taipei</strain>
    </source>
</reference>
<gene>
    <name evidence="1" type="ORF">MIND_00877800</name>
</gene>
<keyword evidence="2" id="KW-1185">Reference proteome</keyword>
<dbReference type="EMBL" id="JACAZF010000007">
    <property type="protein sequence ID" value="KAF7299289.1"/>
    <property type="molecule type" value="Genomic_DNA"/>
</dbReference>
<dbReference type="AlphaFoldDB" id="A0A8H6W4U5"/>
<organism evidence="1 2">
    <name type="scientific">Mycena indigotica</name>
    <dbReference type="NCBI Taxonomy" id="2126181"/>
    <lineage>
        <taxon>Eukaryota</taxon>
        <taxon>Fungi</taxon>
        <taxon>Dikarya</taxon>
        <taxon>Basidiomycota</taxon>
        <taxon>Agaricomycotina</taxon>
        <taxon>Agaricomycetes</taxon>
        <taxon>Agaricomycetidae</taxon>
        <taxon>Agaricales</taxon>
        <taxon>Marasmiineae</taxon>
        <taxon>Mycenaceae</taxon>
        <taxon>Mycena</taxon>
    </lineage>
</organism>
<dbReference type="Proteomes" id="UP000636479">
    <property type="component" value="Unassembled WGS sequence"/>
</dbReference>
<dbReference type="GeneID" id="59347951"/>
<sequence length="167" mass="18669">MFYLTKIHIFATAQFKGWPEESDASTREPATTIPSPTKVLYKARARLAFQTGKVVEVIQESRFPENSARNCDLDVNTVRVRLNVKPGTNTHIFPRFGSIVGRKPPGPSPLRNCQVAPPPSRSPMFLSSTAHLNHTRCPVQSKFAYDLLPPSEPAFGLTVRARHRAFK</sequence>
<evidence type="ECO:0000313" key="1">
    <source>
        <dbReference type="EMBL" id="KAF7299289.1"/>
    </source>
</evidence>
<proteinExistence type="predicted"/>
<accession>A0A8H6W4U5</accession>
<evidence type="ECO:0000313" key="2">
    <source>
        <dbReference type="Proteomes" id="UP000636479"/>
    </source>
</evidence>
<dbReference type="RefSeq" id="XP_037218677.1">
    <property type="nucleotide sequence ID" value="XM_037365435.1"/>
</dbReference>
<protein>
    <submittedName>
        <fullName evidence="1">Uncharacterized protein</fullName>
    </submittedName>
</protein>
<name>A0A8H6W4U5_9AGAR</name>
<comment type="caution">
    <text evidence="1">The sequence shown here is derived from an EMBL/GenBank/DDBJ whole genome shotgun (WGS) entry which is preliminary data.</text>
</comment>